<evidence type="ECO:0000256" key="5">
    <source>
        <dbReference type="ARBA" id="ARBA00023136"/>
    </source>
</evidence>
<feature type="transmembrane region" description="Helical" evidence="6">
    <location>
        <begin position="20"/>
        <end position="42"/>
    </location>
</feature>
<dbReference type="GO" id="GO:0016192">
    <property type="term" value="P:vesicle-mediated transport"/>
    <property type="evidence" value="ECO:0007669"/>
    <property type="project" value="InterPro"/>
</dbReference>
<evidence type="ECO:0000256" key="3">
    <source>
        <dbReference type="ARBA" id="ARBA00022692"/>
    </source>
</evidence>
<sequence>MVLLRGPCAAFFRCQSAAPFSQAIAFTLAAFCYMLVGAAAHLRVHLLRHLIIALDELKTNYKNPTDQCNTLNPLIHAYFLFFFFHAFFCVMFLYVAEWFTLGYMSRPVMSGPGLYDPTAIMNAHFLAYCQKEGWCKLAFSLLFLNVSTFFFAFGKTVFMCYTWIKNLNGITYKLI</sequence>
<evidence type="ECO:0000256" key="6">
    <source>
        <dbReference type="SAM" id="Phobius"/>
    </source>
</evidence>
<dbReference type="Ensembl" id="ENSCHIT00010059225.1">
    <property type="protein sequence ID" value="ENSCHIP00010042618.1"/>
    <property type="gene ID" value="ENSCHIG00010031047.1"/>
</dbReference>
<evidence type="ECO:0000256" key="4">
    <source>
        <dbReference type="ARBA" id="ARBA00022989"/>
    </source>
</evidence>
<dbReference type="SMART" id="SM01398">
    <property type="entry name" value="Cornichon"/>
    <property type="match status" value="1"/>
</dbReference>
<reference evidence="7" key="2">
    <citation type="submission" date="2025-08" db="UniProtKB">
        <authorList>
            <consortium name="Ensembl"/>
        </authorList>
    </citation>
    <scope>IDENTIFICATION</scope>
</reference>
<feature type="transmembrane region" description="Helical" evidence="6">
    <location>
        <begin position="141"/>
        <end position="164"/>
    </location>
</feature>
<comment type="similarity">
    <text evidence="2">Belongs to the cornichon family.</text>
</comment>
<keyword evidence="3 6" id="KW-0812">Transmembrane</keyword>
<name>A0A8C2SGH5_CAPHI</name>
<comment type="subcellular location">
    <subcellularLocation>
        <location evidence="1">Membrane</location>
        <topology evidence="1">Multi-pass membrane protein</topology>
    </subcellularLocation>
</comment>
<dbReference type="PANTHER" id="PTHR12290">
    <property type="entry name" value="CORNICHON-RELATED"/>
    <property type="match status" value="1"/>
</dbReference>
<keyword evidence="4 6" id="KW-1133">Transmembrane helix</keyword>
<protein>
    <submittedName>
        <fullName evidence="7">Uncharacterized protein</fullName>
    </submittedName>
</protein>
<reference evidence="7" key="1">
    <citation type="submission" date="2019-03" db="EMBL/GenBank/DDBJ databases">
        <title>Genome sequencing and reference-guided assembly of Black Bengal Goat (Capra hircus).</title>
        <authorList>
            <person name="Siddiki A.Z."/>
            <person name="Baten A."/>
            <person name="Billah M."/>
            <person name="Alam M.A.U."/>
            <person name="Shawrob K.S.M."/>
            <person name="Saha S."/>
            <person name="Chowdhury M."/>
            <person name="Rahman A.H."/>
            <person name="Stear M."/>
            <person name="Miah G."/>
            <person name="Das G.B."/>
            <person name="Hossain M.M."/>
            <person name="Kumkum M."/>
            <person name="Islam M.S."/>
            <person name="Mollah A.M."/>
            <person name="Ahsan A."/>
            <person name="Tusar F."/>
            <person name="Khan M.K.I."/>
        </authorList>
    </citation>
    <scope>NUCLEOTIDE SEQUENCE [LARGE SCALE GENOMIC DNA]</scope>
</reference>
<evidence type="ECO:0000256" key="1">
    <source>
        <dbReference type="ARBA" id="ARBA00004141"/>
    </source>
</evidence>
<dbReference type="GO" id="GO:0016020">
    <property type="term" value="C:membrane"/>
    <property type="evidence" value="ECO:0007669"/>
    <property type="project" value="UniProtKB-SubCell"/>
</dbReference>
<evidence type="ECO:0000313" key="7">
    <source>
        <dbReference type="Ensembl" id="ENSCHIP00010042618.1"/>
    </source>
</evidence>
<proteinExistence type="inferred from homology"/>
<dbReference type="Pfam" id="PF03311">
    <property type="entry name" value="Cornichon"/>
    <property type="match status" value="1"/>
</dbReference>
<dbReference type="AlphaFoldDB" id="A0A8C2SGH5"/>
<organism evidence="7">
    <name type="scientific">Capra hircus</name>
    <name type="common">Goat</name>
    <dbReference type="NCBI Taxonomy" id="9925"/>
    <lineage>
        <taxon>Eukaryota</taxon>
        <taxon>Metazoa</taxon>
        <taxon>Chordata</taxon>
        <taxon>Craniata</taxon>
        <taxon>Vertebrata</taxon>
        <taxon>Euteleostomi</taxon>
        <taxon>Mammalia</taxon>
        <taxon>Eutheria</taxon>
        <taxon>Laurasiatheria</taxon>
        <taxon>Artiodactyla</taxon>
        <taxon>Ruminantia</taxon>
        <taxon>Pecora</taxon>
        <taxon>Bovidae</taxon>
        <taxon>Caprinae</taxon>
        <taxon>Capra</taxon>
    </lineage>
</organism>
<accession>A0A8C2SGH5</accession>
<feature type="transmembrane region" description="Helical" evidence="6">
    <location>
        <begin position="77"/>
        <end position="96"/>
    </location>
</feature>
<keyword evidence="5 6" id="KW-0472">Membrane</keyword>
<evidence type="ECO:0000256" key="2">
    <source>
        <dbReference type="ARBA" id="ARBA00010095"/>
    </source>
</evidence>
<dbReference type="InterPro" id="IPR003377">
    <property type="entry name" value="Cornichon"/>
</dbReference>